<comment type="function">
    <text evidence="1 7">This protein promotes the GTP-dependent binding of aminoacyl-tRNA to the A-site of ribosomes during protein biosynthesis.</text>
</comment>
<dbReference type="CDD" id="cd01884">
    <property type="entry name" value="EF_Tu"/>
    <property type="match status" value="1"/>
</dbReference>
<dbReference type="PRINTS" id="PR00315">
    <property type="entry name" value="ELONGATNFCT"/>
</dbReference>
<dbReference type="PANTHER" id="PTHR43721:SF22">
    <property type="entry name" value="ELONGATION FACTOR TU, MITOCHONDRIAL"/>
    <property type="match status" value="1"/>
</dbReference>
<protein>
    <recommendedName>
        <fullName evidence="7">Elongation factor Tu</fullName>
    </recommendedName>
</protein>
<evidence type="ECO:0000256" key="3">
    <source>
        <dbReference type="ARBA" id="ARBA00022741"/>
    </source>
</evidence>
<dbReference type="NCBIfam" id="NF009372">
    <property type="entry name" value="PRK12735.1"/>
    <property type="match status" value="1"/>
</dbReference>
<dbReference type="Pfam" id="PF00009">
    <property type="entry name" value="GTP_EFTU"/>
    <property type="match status" value="1"/>
</dbReference>
<dbReference type="HAMAP" id="MF_00118_B">
    <property type="entry name" value="EF_Tu_B"/>
    <property type="match status" value="1"/>
</dbReference>
<name>A0AAN9E3V8_CROPI</name>
<keyword evidence="6 7" id="KW-0342">GTP-binding</keyword>
<dbReference type="NCBIfam" id="TIGR00231">
    <property type="entry name" value="small_GTP"/>
    <property type="match status" value="1"/>
</dbReference>
<sequence>MASVAFIRNQNPKGILFSFRFISAYHSLFSQCNATPSLPLVSPRRSMATFTRTKPHLNVGTIGHVDHGKTTLTAAITKVLADEGKAKAIAFDEIDKAPEEKKRGITIATAHVEYETAKRHYAHVDCPGHADYVKNMITGAAQMDGGILVVSAPDGPMPQTKEHILLARQVGVPSLVCFLNKVDAVDDPELLELVEMELRELLNFYKFPGDEIPIVRGSALSALQGTNEELGKKAILKLMDAVDEYISDPVRQLDKPFLMPIEDVFSIQGRGTVVTGRVEQGTIKVGEDVEILGLTQGGPLKTTVTGVEMFKKILDHGQAGDNVGLLLRGLKRDDVQRGMVVTKPGVLKTYKKFEAEIYVLSKDEGGRHTAFFSNYMPQFYMRTADITGKVQLPESVKMVMPGDNVTATFELMSAVPLEAGQRFALREGGRTVGAGVVSKVIA</sequence>
<dbReference type="FunFam" id="2.40.30.10:FF:000001">
    <property type="entry name" value="Elongation factor Tu"/>
    <property type="match status" value="1"/>
</dbReference>
<dbReference type="GO" id="GO:0005525">
    <property type="term" value="F:GTP binding"/>
    <property type="evidence" value="ECO:0007669"/>
    <property type="project" value="UniProtKB-UniRule"/>
</dbReference>
<comment type="caution">
    <text evidence="9">The sequence shown here is derived from an EMBL/GenBank/DDBJ whole genome shotgun (WGS) entry which is preliminary data.</text>
</comment>
<keyword evidence="3 7" id="KW-0547">Nucleotide-binding</keyword>
<dbReference type="CDD" id="cd03697">
    <property type="entry name" value="EFTU_II"/>
    <property type="match status" value="1"/>
</dbReference>
<dbReference type="GO" id="GO:0005739">
    <property type="term" value="C:mitochondrion"/>
    <property type="evidence" value="ECO:0007669"/>
    <property type="project" value="TreeGrafter"/>
</dbReference>
<dbReference type="InterPro" id="IPR009000">
    <property type="entry name" value="Transl_B-barrel_sf"/>
</dbReference>
<dbReference type="InterPro" id="IPR004160">
    <property type="entry name" value="Transl_elong_EFTu/EF1A_C"/>
</dbReference>
<dbReference type="InterPro" id="IPR031157">
    <property type="entry name" value="G_TR_CS"/>
</dbReference>
<dbReference type="NCBIfam" id="NF009373">
    <property type="entry name" value="PRK12736.1"/>
    <property type="match status" value="1"/>
</dbReference>
<evidence type="ECO:0000313" key="10">
    <source>
        <dbReference type="Proteomes" id="UP001372338"/>
    </source>
</evidence>
<dbReference type="PROSITE" id="PS51722">
    <property type="entry name" value="G_TR_2"/>
    <property type="match status" value="1"/>
</dbReference>
<dbReference type="InterPro" id="IPR027417">
    <property type="entry name" value="P-loop_NTPase"/>
</dbReference>
<dbReference type="InterPro" id="IPR004541">
    <property type="entry name" value="Transl_elong_EFTu/EF1A_bac/org"/>
</dbReference>
<keyword evidence="5" id="KW-0648">Protein biosynthesis</keyword>
<proteinExistence type="inferred from homology"/>
<comment type="similarity">
    <text evidence="2 7">Belongs to the TRAFAC class translation factor GTPase superfamily. Classic translation factor GTPase family. EF-Tu/EF-1A subfamily.</text>
</comment>
<dbReference type="SUPFAM" id="SSF50447">
    <property type="entry name" value="Translation proteins"/>
    <property type="match status" value="1"/>
</dbReference>
<organism evidence="9 10">
    <name type="scientific">Crotalaria pallida</name>
    <name type="common">Smooth rattlebox</name>
    <name type="synonym">Crotalaria striata</name>
    <dbReference type="NCBI Taxonomy" id="3830"/>
    <lineage>
        <taxon>Eukaryota</taxon>
        <taxon>Viridiplantae</taxon>
        <taxon>Streptophyta</taxon>
        <taxon>Embryophyta</taxon>
        <taxon>Tracheophyta</taxon>
        <taxon>Spermatophyta</taxon>
        <taxon>Magnoliopsida</taxon>
        <taxon>eudicotyledons</taxon>
        <taxon>Gunneridae</taxon>
        <taxon>Pentapetalae</taxon>
        <taxon>rosids</taxon>
        <taxon>fabids</taxon>
        <taxon>Fabales</taxon>
        <taxon>Fabaceae</taxon>
        <taxon>Papilionoideae</taxon>
        <taxon>50 kb inversion clade</taxon>
        <taxon>genistoids sensu lato</taxon>
        <taxon>core genistoids</taxon>
        <taxon>Crotalarieae</taxon>
        <taxon>Crotalaria</taxon>
    </lineage>
</organism>
<dbReference type="SUPFAM" id="SSF50465">
    <property type="entry name" value="EF-Tu/eEF-1alpha/eIF2-gamma C-terminal domain"/>
    <property type="match status" value="1"/>
</dbReference>
<dbReference type="NCBIfam" id="NF000766">
    <property type="entry name" value="PRK00049.1"/>
    <property type="match status" value="1"/>
</dbReference>
<dbReference type="FunFam" id="3.40.50.300:FF:000003">
    <property type="entry name" value="Elongation factor Tu"/>
    <property type="match status" value="1"/>
</dbReference>
<dbReference type="InterPro" id="IPR005225">
    <property type="entry name" value="Small_GTP-bd"/>
</dbReference>
<dbReference type="NCBIfam" id="TIGR00485">
    <property type="entry name" value="EF-Tu"/>
    <property type="match status" value="1"/>
</dbReference>
<evidence type="ECO:0000256" key="6">
    <source>
        <dbReference type="ARBA" id="ARBA00023134"/>
    </source>
</evidence>
<evidence type="ECO:0000256" key="7">
    <source>
        <dbReference type="RuleBase" id="RU000325"/>
    </source>
</evidence>
<dbReference type="AlphaFoldDB" id="A0AAN9E3V8"/>
<gene>
    <name evidence="9" type="ORF">RIF29_40634</name>
</gene>
<reference evidence="9 10" key="1">
    <citation type="submission" date="2024-01" db="EMBL/GenBank/DDBJ databases">
        <title>The genomes of 5 underutilized Papilionoideae crops provide insights into root nodulation and disease resistanc.</title>
        <authorList>
            <person name="Yuan L."/>
        </authorList>
    </citation>
    <scope>NUCLEOTIDE SEQUENCE [LARGE SCALE GENOMIC DNA]</scope>
    <source>
        <strain evidence="9">ZHUSHIDOU_FW_LH</strain>
        <tissue evidence="9">Leaf</tissue>
    </source>
</reference>
<evidence type="ECO:0000256" key="5">
    <source>
        <dbReference type="ARBA" id="ARBA00022917"/>
    </source>
</evidence>
<feature type="domain" description="Tr-type G" evidence="8">
    <location>
        <begin position="54"/>
        <end position="250"/>
    </location>
</feature>
<dbReference type="InterPro" id="IPR041709">
    <property type="entry name" value="EF-Tu_GTP-bd"/>
</dbReference>
<dbReference type="Proteomes" id="UP001372338">
    <property type="component" value="Unassembled WGS sequence"/>
</dbReference>
<accession>A0AAN9E3V8</accession>
<dbReference type="InterPro" id="IPR000795">
    <property type="entry name" value="T_Tr_GTP-bd_dom"/>
</dbReference>
<dbReference type="PANTHER" id="PTHR43721">
    <property type="entry name" value="ELONGATION FACTOR TU-RELATED"/>
    <property type="match status" value="1"/>
</dbReference>
<keyword evidence="10" id="KW-1185">Reference proteome</keyword>
<dbReference type="Gene3D" id="3.40.50.300">
    <property type="entry name" value="P-loop containing nucleotide triphosphate hydrolases"/>
    <property type="match status" value="1"/>
</dbReference>
<dbReference type="Pfam" id="PF03144">
    <property type="entry name" value="GTP_EFTU_D2"/>
    <property type="match status" value="1"/>
</dbReference>
<evidence type="ECO:0000256" key="4">
    <source>
        <dbReference type="ARBA" id="ARBA00022768"/>
    </source>
</evidence>
<evidence type="ECO:0000256" key="1">
    <source>
        <dbReference type="ARBA" id="ARBA00003982"/>
    </source>
</evidence>
<dbReference type="SUPFAM" id="SSF52540">
    <property type="entry name" value="P-loop containing nucleoside triphosphate hydrolases"/>
    <property type="match status" value="1"/>
</dbReference>
<dbReference type="GO" id="GO:0003924">
    <property type="term" value="F:GTPase activity"/>
    <property type="evidence" value="ECO:0007669"/>
    <property type="project" value="UniProtKB-UniRule"/>
</dbReference>
<dbReference type="InterPro" id="IPR033720">
    <property type="entry name" value="EFTU_2"/>
</dbReference>
<dbReference type="InterPro" id="IPR050055">
    <property type="entry name" value="EF-Tu_GTPase"/>
</dbReference>
<keyword evidence="4 7" id="KW-0251">Elongation factor</keyword>
<dbReference type="Pfam" id="PF03143">
    <property type="entry name" value="GTP_EFTU_D3"/>
    <property type="match status" value="1"/>
</dbReference>
<evidence type="ECO:0000256" key="2">
    <source>
        <dbReference type="ARBA" id="ARBA00007249"/>
    </source>
</evidence>
<dbReference type="EMBL" id="JAYWIO010000008">
    <property type="protein sequence ID" value="KAK7245784.1"/>
    <property type="molecule type" value="Genomic_DNA"/>
</dbReference>
<dbReference type="InterPro" id="IPR009001">
    <property type="entry name" value="Transl_elong_EF1A/Init_IF2_C"/>
</dbReference>
<evidence type="ECO:0000259" key="8">
    <source>
        <dbReference type="PROSITE" id="PS51722"/>
    </source>
</evidence>
<dbReference type="CDD" id="cd03707">
    <property type="entry name" value="EFTU_III"/>
    <property type="match status" value="1"/>
</dbReference>
<dbReference type="GO" id="GO:0003746">
    <property type="term" value="F:translation elongation factor activity"/>
    <property type="evidence" value="ECO:0007669"/>
    <property type="project" value="UniProtKB-UniRule"/>
</dbReference>
<evidence type="ECO:0000313" key="9">
    <source>
        <dbReference type="EMBL" id="KAK7245784.1"/>
    </source>
</evidence>
<dbReference type="PROSITE" id="PS00301">
    <property type="entry name" value="G_TR_1"/>
    <property type="match status" value="1"/>
</dbReference>
<dbReference type="InterPro" id="IPR004161">
    <property type="entry name" value="EFTu-like_2"/>
</dbReference>
<dbReference type="GO" id="GO:0070125">
    <property type="term" value="P:mitochondrial translational elongation"/>
    <property type="evidence" value="ECO:0007669"/>
    <property type="project" value="TreeGrafter"/>
</dbReference>
<dbReference type="Gene3D" id="2.40.30.10">
    <property type="entry name" value="Translation factors"/>
    <property type="match status" value="2"/>
</dbReference>